<dbReference type="Proteomes" id="UP000709351">
    <property type="component" value="Unassembled WGS sequence"/>
</dbReference>
<keyword evidence="1" id="KW-0969">Cilium</keyword>
<keyword evidence="1" id="KW-0282">Flagellum</keyword>
<accession>A0A930DNH5</accession>
<dbReference type="AlphaFoldDB" id="A0A930DNH5"/>
<proteinExistence type="predicted"/>
<organism evidence="1 2">
    <name type="scientific">Oribacterium parvum</name>
    <dbReference type="NCBI Taxonomy" id="1501329"/>
    <lineage>
        <taxon>Bacteria</taxon>
        <taxon>Bacillati</taxon>
        <taxon>Bacillota</taxon>
        <taxon>Clostridia</taxon>
        <taxon>Lachnospirales</taxon>
        <taxon>Lachnospiraceae</taxon>
        <taxon>Oribacterium</taxon>
    </lineage>
</organism>
<dbReference type="EMBL" id="JABZRD010000062">
    <property type="protein sequence ID" value="MBF1283221.1"/>
    <property type="molecule type" value="Genomic_DNA"/>
</dbReference>
<keyword evidence="1" id="KW-0966">Cell projection</keyword>
<reference evidence="1" key="1">
    <citation type="submission" date="2020-04" db="EMBL/GenBank/DDBJ databases">
        <title>Deep metagenomics examines the oral microbiome during advanced dental caries in children, revealing novel taxa and co-occurrences with host molecules.</title>
        <authorList>
            <person name="Baker J.L."/>
            <person name="Morton J.T."/>
            <person name="Dinis M."/>
            <person name="Alvarez R."/>
            <person name="Tran N.C."/>
            <person name="Knight R."/>
            <person name="Edlund A."/>
        </authorList>
    </citation>
    <scope>NUCLEOTIDE SEQUENCE</scope>
    <source>
        <strain evidence="1">JCVI_24_bin.2</strain>
    </source>
</reference>
<gene>
    <name evidence="1" type="ORF">HXM93_01615</name>
</gene>
<protein>
    <submittedName>
        <fullName evidence="1">Flagellar protein FlgN</fullName>
    </submittedName>
</protein>
<comment type="caution">
    <text evidence="1">The sequence shown here is derived from an EMBL/GenBank/DDBJ whole genome shotgun (WGS) entry which is preliminary data.</text>
</comment>
<sequence length="145" mass="16668">MTVECKKKWDELRPVYTELSALLSSLCDLEDSLSISASNNAKDKIDALVTEAQPTLLRFKGLEKKREKLQKELGLVPASLPSILEKAPDEEKEEWAESIENLEKNLHRFIQSKETADRIMQVRLIDVSQKLEGKTEAKKFRDRRV</sequence>
<evidence type="ECO:0000313" key="1">
    <source>
        <dbReference type="EMBL" id="MBF1283221.1"/>
    </source>
</evidence>
<evidence type="ECO:0000313" key="2">
    <source>
        <dbReference type="Proteomes" id="UP000709351"/>
    </source>
</evidence>
<name>A0A930DNH5_9FIRM</name>